<feature type="domain" description="F-box" evidence="1">
    <location>
        <begin position="4"/>
        <end position="51"/>
    </location>
</feature>
<gene>
    <name evidence="2" type="ORF">BJG266_LOCUS23329</name>
    <name evidence="3" type="ORF">QVE165_LOCUS30321</name>
</gene>
<keyword evidence="4" id="KW-1185">Reference proteome</keyword>
<dbReference type="AlphaFoldDB" id="A0A815CIW8"/>
<dbReference type="OrthoDB" id="10035501at2759"/>
<reference evidence="3" key="1">
    <citation type="submission" date="2021-02" db="EMBL/GenBank/DDBJ databases">
        <authorList>
            <person name="Nowell W R."/>
        </authorList>
    </citation>
    <scope>NUCLEOTIDE SEQUENCE</scope>
</reference>
<dbReference type="PROSITE" id="PS50181">
    <property type="entry name" value="FBOX"/>
    <property type="match status" value="1"/>
</dbReference>
<dbReference type="InterPro" id="IPR001810">
    <property type="entry name" value="F-box_dom"/>
</dbReference>
<comment type="caution">
    <text evidence="3">The sequence shown here is derived from an EMBL/GenBank/DDBJ whole genome shotgun (WGS) entry which is preliminary data.</text>
</comment>
<sequence length="251" mass="30204">MSYISIFECLPNELIIGIFDYLEPEDNFQSFFNCNIRLRKLVKQYVSYNRHELDKDITRFSTLHSWYKHLNFINGGVIFYLVPLKGEQERYEFDPRISDYNGIHWHFTEGKTMSLPDKRIKRISRKYPIKLNPIFATHGQGFSFFGKDSRDFIRHYYPSQFEFLTTTLFCELYMSMHKDYEYSEDIRTIRKSIIENERKRLRNVIRQAAHSIWKEIQALEDINILDIMYGQQTAGSVIRVSLNELDLLRYK</sequence>
<dbReference type="EMBL" id="CAJNOI010000154">
    <property type="protein sequence ID" value="CAF1137010.1"/>
    <property type="molecule type" value="Genomic_DNA"/>
</dbReference>
<organism evidence="3 4">
    <name type="scientific">Adineta steineri</name>
    <dbReference type="NCBI Taxonomy" id="433720"/>
    <lineage>
        <taxon>Eukaryota</taxon>
        <taxon>Metazoa</taxon>
        <taxon>Spiralia</taxon>
        <taxon>Gnathifera</taxon>
        <taxon>Rotifera</taxon>
        <taxon>Eurotatoria</taxon>
        <taxon>Bdelloidea</taxon>
        <taxon>Adinetida</taxon>
        <taxon>Adinetidae</taxon>
        <taxon>Adineta</taxon>
    </lineage>
</organism>
<dbReference type="EMBL" id="CAJNOM010000250">
    <property type="protein sequence ID" value="CAF1284256.1"/>
    <property type="molecule type" value="Genomic_DNA"/>
</dbReference>
<evidence type="ECO:0000313" key="4">
    <source>
        <dbReference type="Proteomes" id="UP000663832"/>
    </source>
</evidence>
<dbReference type="Proteomes" id="UP000663832">
    <property type="component" value="Unassembled WGS sequence"/>
</dbReference>
<evidence type="ECO:0000313" key="2">
    <source>
        <dbReference type="EMBL" id="CAF1137010.1"/>
    </source>
</evidence>
<evidence type="ECO:0000313" key="3">
    <source>
        <dbReference type="EMBL" id="CAF1284256.1"/>
    </source>
</evidence>
<evidence type="ECO:0000259" key="1">
    <source>
        <dbReference type="PROSITE" id="PS50181"/>
    </source>
</evidence>
<accession>A0A815CIW8</accession>
<dbReference type="Proteomes" id="UP000663877">
    <property type="component" value="Unassembled WGS sequence"/>
</dbReference>
<name>A0A815CIW8_9BILA</name>
<proteinExistence type="predicted"/>
<protein>
    <recommendedName>
        <fullName evidence="1">F-box domain-containing protein</fullName>
    </recommendedName>
</protein>